<keyword evidence="1" id="KW-0472">Membrane</keyword>
<proteinExistence type="predicted"/>
<sequence length="149" mass="17201">MNNFLNSLNNRERNLVLATLLMVVTLILFFIFTNTIQSLNFSSKKLEKAKSDYEYVVLKAQQLSNSFINQSNDPAEIKSFIDNSIDLDIKNLEVDNIDNYLKISFETKNLQESFSVSDKIAFMLEKDFSKVNYSKNENGSFTELFIINP</sequence>
<comment type="caution">
    <text evidence="2">The sequence shown here is derived from an EMBL/GenBank/DDBJ whole genome shotgun (WGS) entry which is preliminary data.</text>
</comment>
<evidence type="ECO:0000313" key="3">
    <source>
        <dbReference type="Proteomes" id="UP000318710"/>
    </source>
</evidence>
<evidence type="ECO:0000313" key="2">
    <source>
        <dbReference type="EMBL" id="RZO27027.1"/>
    </source>
</evidence>
<organism evidence="2 3">
    <name type="scientific">SAR86 cluster bacterium</name>
    <dbReference type="NCBI Taxonomy" id="2030880"/>
    <lineage>
        <taxon>Bacteria</taxon>
        <taxon>Pseudomonadati</taxon>
        <taxon>Pseudomonadota</taxon>
        <taxon>Gammaproteobacteria</taxon>
        <taxon>SAR86 cluster</taxon>
    </lineage>
</organism>
<dbReference type="EMBL" id="SHBF01000020">
    <property type="protein sequence ID" value="RZO27027.1"/>
    <property type="molecule type" value="Genomic_DNA"/>
</dbReference>
<dbReference type="AlphaFoldDB" id="A0A520N0M8"/>
<reference evidence="2 3" key="1">
    <citation type="submission" date="2019-02" db="EMBL/GenBank/DDBJ databases">
        <title>Prokaryotic population dynamics and viral predation in marine succession experiment using metagenomics: the confinement effect.</title>
        <authorList>
            <person name="Haro-Moreno J.M."/>
            <person name="Rodriguez-Valera F."/>
            <person name="Lopez-Perez M."/>
        </authorList>
    </citation>
    <scope>NUCLEOTIDE SEQUENCE [LARGE SCALE GENOMIC DNA]</scope>
    <source>
        <strain evidence="2">MED-G160</strain>
    </source>
</reference>
<evidence type="ECO:0008006" key="4">
    <source>
        <dbReference type="Google" id="ProtNLM"/>
    </source>
</evidence>
<name>A0A520N0M8_9GAMM</name>
<gene>
    <name evidence="2" type="ORF">EVA93_03590</name>
</gene>
<evidence type="ECO:0000256" key="1">
    <source>
        <dbReference type="SAM" id="Phobius"/>
    </source>
</evidence>
<keyword evidence="1" id="KW-1133">Transmembrane helix</keyword>
<protein>
    <recommendedName>
        <fullName evidence="4">Type II secretion system protein M</fullName>
    </recommendedName>
</protein>
<dbReference type="Proteomes" id="UP000318710">
    <property type="component" value="Unassembled WGS sequence"/>
</dbReference>
<accession>A0A520N0M8</accession>
<keyword evidence="1" id="KW-0812">Transmembrane</keyword>
<feature type="transmembrane region" description="Helical" evidence="1">
    <location>
        <begin position="15"/>
        <end position="36"/>
    </location>
</feature>